<dbReference type="InterPro" id="IPR009387">
    <property type="entry name" value="HigB-2"/>
</dbReference>
<protein>
    <submittedName>
        <fullName evidence="1">DNA-binding protein</fullName>
    </submittedName>
</protein>
<name>A0AAJ6P1L4_9PAST</name>
<sequence length="83" mass="9205">MQGELHSYIASNVTKGDVIPHSGGCRKIRWTLQGKGKSAGIRVIYYNQLENGVINLLLAYAKSKKENIPSHILKQIVKELDNG</sequence>
<evidence type="ECO:0000313" key="1">
    <source>
        <dbReference type="EMBL" id="MDP8173834.1"/>
    </source>
</evidence>
<dbReference type="PIRSF" id="PIRSF039032">
    <property type="entry name" value="HigB-2"/>
    <property type="match status" value="1"/>
</dbReference>
<accession>A0AAJ6P1L4</accession>
<comment type="caution">
    <text evidence="1">The sequence shown here is derived from an EMBL/GenBank/DDBJ whole genome shotgun (WGS) entry which is preliminary data.</text>
</comment>
<reference evidence="1" key="1">
    <citation type="journal article" date="2023" name="Front. Microbiol.">
        <title>Phylogeography and host specificity of Pasteurellaceae pathogenic to sea-farmed fish in the north-east Atlantic.</title>
        <authorList>
            <person name="Gulla S."/>
            <person name="Colquhoun D.J."/>
            <person name="Olsen A.B."/>
            <person name="Spilsberg B."/>
            <person name="Lagesen K."/>
            <person name="Aakesson C.P."/>
            <person name="Strom S."/>
            <person name="Manji F."/>
            <person name="Birkbeck T.H."/>
            <person name="Nilsen H.K."/>
        </authorList>
    </citation>
    <scope>NUCLEOTIDE SEQUENCE</scope>
    <source>
        <strain evidence="1">TW16_20</strain>
    </source>
</reference>
<dbReference type="GO" id="GO:0003677">
    <property type="term" value="F:DNA binding"/>
    <property type="evidence" value="ECO:0007669"/>
    <property type="project" value="UniProtKB-KW"/>
</dbReference>
<gene>
    <name evidence="1" type="ORF">QJU93_10740</name>
</gene>
<dbReference type="EMBL" id="JASAYQ010000034">
    <property type="protein sequence ID" value="MDP8173834.1"/>
    <property type="molecule type" value="Genomic_DNA"/>
</dbReference>
<proteinExistence type="predicted"/>
<evidence type="ECO:0000313" key="2">
    <source>
        <dbReference type="Proteomes" id="UP001236239"/>
    </source>
</evidence>
<keyword evidence="1" id="KW-0238">DNA-binding</keyword>
<organism evidence="1 2">
    <name type="scientific">Phocoenobacter skyensis</name>
    <dbReference type="NCBI Taxonomy" id="97481"/>
    <lineage>
        <taxon>Bacteria</taxon>
        <taxon>Pseudomonadati</taxon>
        <taxon>Pseudomonadota</taxon>
        <taxon>Gammaproteobacteria</taxon>
        <taxon>Pasteurellales</taxon>
        <taxon>Pasteurellaceae</taxon>
        <taxon>Phocoenobacter</taxon>
    </lineage>
</organism>
<dbReference type="RefSeq" id="WP_306375326.1">
    <property type="nucleotide sequence ID" value="NZ_JASAYL010000028.1"/>
</dbReference>
<dbReference type="AlphaFoldDB" id="A0AAJ6P1L4"/>
<dbReference type="Proteomes" id="UP001236239">
    <property type="component" value="Unassembled WGS sequence"/>
</dbReference>